<keyword evidence="2" id="KW-0560">Oxidoreductase</keyword>
<dbReference type="InterPro" id="IPR020904">
    <property type="entry name" value="Sc_DH/Rdtase_CS"/>
</dbReference>
<dbReference type="NCBIfam" id="NF005559">
    <property type="entry name" value="PRK07231.1"/>
    <property type="match status" value="1"/>
</dbReference>
<dbReference type="AlphaFoldDB" id="A0A7V5HYC7"/>
<dbReference type="Gene3D" id="3.40.50.720">
    <property type="entry name" value="NAD(P)-binding Rossmann-like Domain"/>
    <property type="match status" value="1"/>
</dbReference>
<evidence type="ECO:0000313" key="3">
    <source>
        <dbReference type="EMBL" id="HHF97871.1"/>
    </source>
</evidence>
<accession>A0A7V5HYC7</accession>
<dbReference type="NCBIfam" id="NF009466">
    <property type="entry name" value="PRK12826.1-2"/>
    <property type="match status" value="1"/>
</dbReference>
<dbReference type="PROSITE" id="PS00061">
    <property type="entry name" value="ADH_SHORT"/>
    <property type="match status" value="1"/>
</dbReference>
<evidence type="ECO:0000256" key="1">
    <source>
        <dbReference type="ARBA" id="ARBA00006484"/>
    </source>
</evidence>
<dbReference type="GO" id="GO:0016616">
    <property type="term" value="F:oxidoreductase activity, acting on the CH-OH group of donors, NAD or NADP as acceptor"/>
    <property type="evidence" value="ECO:0007669"/>
    <property type="project" value="TreeGrafter"/>
</dbReference>
<protein>
    <submittedName>
        <fullName evidence="3">SDR family oxidoreductase</fullName>
    </submittedName>
</protein>
<dbReference type="InterPro" id="IPR036291">
    <property type="entry name" value="NAD(P)-bd_dom_sf"/>
</dbReference>
<dbReference type="PRINTS" id="PR00081">
    <property type="entry name" value="GDHRDH"/>
</dbReference>
<dbReference type="Pfam" id="PF13561">
    <property type="entry name" value="adh_short_C2"/>
    <property type="match status" value="1"/>
</dbReference>
<reference evidence="3" key="1">
    <citation type="journal article" date="2020" name="mSystems">
        <title>Genome- and Community-Level Interaction Insights into Carbon Utilization and Element Cycling Functions of Hydrothermarchaeota in Hydrothermal Sediment.</title>
        <authorList>
            <person name="Zhou Z."/>
            <person name="Liu Y."/>
            <person name="Xu W."/>
            <person name="Pan J."/>
            <person name="Luo Z.H."/>
            <person name="Li M."/>
        </authorList>
    </citation>
    <scope>NUCLEOTIDE SEQUENCE [LARGE SCALE GENOMIC DNA]</scope>
    <source>
        <strain evidence="3">HyVt-92</strain>
    </source>
</reference>
<gene>
    <name evidence="3" type="ORF">ENL39_00060</name>
</gene>
<dbReference type="SUPFAM" id="SSF51735">
    <property type="entry name" value="NAD(P)-binding Rossmann-fold domains"/>
    <property type="match status" value="1"/>
</dbReference>
<dbReference type="PRINTS" id="PR00080">
    <property type="entry name" value="SDRFAMILY"/>
</dbReference>
<comment type="caution">
    <text evidence="3">The sequence shown here is derived from an EMBL/GenBank/DDBJ whole genome shotgun (WGS) entry which is preliminary data.</text>
</comment>
<dbReference type="FunFam" id="3.40.50.720:FF:000173">
    <property type="entry name" value="3-oxoacyl-[acyl-carrier protein] reductase"/>
    <property type="match status" value="1"/>
</dbReference>
<sequence>MGELEGRIAVVTGGARGIGKAICETLAREGASVAVCDVDYKTAEKTAEEIKASGFSAFSFALDVSSAKNVDEVFSEIIGKYGKVDILVNNAGICYYVPIEKITEEGWDKVLAVNLKGTFLCSKAVMHSMMAQRWGKIVNISSVAAKIGGILAGAHYSASKAGVICLTKSFALRLAPYNINVNAICPGQIRTRMTDIWTEEEKKKFIEKIPLGHFGEPQDIAEAVLFLVSERAKFITGEILDVNGGIFMD</sequence>
<evidence type="ECO:0000256" key="2">
    <source>
        <dbReference type="ARBA" id="ARBA00023002"/>
    </source>
</evidence>
<name>A0A7V5HYC7_UNCAE</name>
<dbReference type="PANTHER" id="PTHR42760">
    <property type="entry name" value="SHORT-CHAIN DEHYDROGENASES/REDUCTASES FAMILY MEMBER"/>
    <property type="match status" value="1"/>
</dbReference>
<proteinExistence type="inferred from homology"/>
<dbReference type="InterPro" id="IPR002347">
    <property type="entry name" value="SDR_fam"/>
</dbReference>
<comment type="similarity">
    <text evidence="1">Belongs to the short-chain dehydrogenases/reductases (SDR) family.</text>
</comment>
<dbReference type="Proteomes" id="UP000886070">
    <property type="component" value="Unassembled WGS sequence"/>
</dbReference>
<dbReference type="EMBL" id="DRTT01000002">
    <property type="protein sequence ID" value="HHF97871.1"/>
    <property type="molecule type" value="Genomic_DNA"/>
</dbReference>
<organism evidence="3">
    <name type="scientific">Aerophobetes bacterium</name>
    <dbReference type="NCBI Taxonomy" id="2030807"/>
    <lineage>
        <taxon>Bacteria</taxon>
        <taxon>Candidatus Aerophobota</taxon>
    </lineage>
</organism>
<dbReference type="PANTHER" id="PTHR42760:SF115">
    <property type="entry name" value="3-OXOACYL-[ACYL-CARRIER-PROTEIN] REDUCTASE FABG"/>
    <property type="match status" value="1"/>
</dbReference>